<protein>
    <submittedName>
        <fullName evidence="2">Uncharacterized protein</fullName>
    </submittedName>
</protein>
<feature type="compositionally biased region" description="Basic and acidic residues" evidence="1">
    <location>
        <begin position="38"/>
        <end position="47"/>
    </location>
</feature>
<comment type="caution">
    <text evidence="2">The sequence shown here is derived from an EMBL/GenBank/DDBJ whole genome shotgun (WGS) entry which is preliminary data.</text>
</comment>
<evidence type="ECO:0000313" key="2">
    <source>
        <dbReference type="EMBL" id="KAK4500943.1"/>
    </source>
</evidence>
<accession>A0ABR0EIB9</accession>
<name>A0ABR0EIB9_ZASCE</name>
<dbReference type="EMBL" id="JAXOVC010000005">
    <property type="protein sequence ID" value="KAK4500943.1"/>
    <property type="molecule type" value="Genomic_DNA"/>
</dbReference>
<sequence>MSSHPQLDRDDDDERMGEGGQEGGYGRRGDGIEETEADDRMEVEGEGQHSIFDIRASSPRKAATEPATAPSSALPRLSSGLHLPHSGLVQRPAPQESPTRGFRLQRRDATKFRQQPLFPLQVSPASNTLPEKRASPAKKGSGARLEKHRRLTVDPPPSENRSDEDRSPDTADAVMSAWDNYPRTGADSVSDIRSVAEVEQSVAELRARRKDLAQKKKSMIDTVKKECQRVEEARMGKDLEKEVADAREKLKEMGTKLKKSQQLEAETRGREATANGEIKELKANNIIMKHSDFTQLVVRAEATTDERDEAVAQTNAAGDSLEKIATHLERLKVKLPRDLRDPVDKLDLLHEEESSD</sequence>
<evidence type="ECO:0000256" key="1">
    <source>
        <dbReference type="SAM" id="MobiDB-lite"/>
    </source>
</evidence>
<reference evidence="2 3" key="1">
    <citation type="journal article" date="2023" name="G3 (Bethesda)">
        <title>A chromosome-level genome assembly of Zasmidium syzygii isolated from banana leaves.</title>
        <authorList>
            <person name="van Westerhoven A.C."/>
            <person name="Mehrabi R."/>
            <person name="Talebi R."/>
            <person name="Steentjes M.B.F."/>
            <person name="Corcolon B."/>
            <person name="Chong P.A."/>
            <person name="Kema G.H.J."/>
            <person name="Seidl M.F."/>
        </authorList>
    </citation>
    <scope>NUCLEOTIDE SEQUENCE [LARGE SCALE GENOMIC DNA]</scope>
    <source>
        <strain evidence="2 3">P124</strain>
    </source>
</reference>
<feature type="region of interest" description="Disordered" evidence="1">
    <location>
        <begin position="1"/>
        <end position="188"/>
    </location>
</feature>
<dbReference type="Proteomes" id="UP001305779">
    <property type="component" value="Unassembled WGS sequence"/>
</dbReference>
<proteinExistence type="predicted"/>
<keyword evidence="3" id="KW-1185">Reference proteome</keyword>
<organism evidence="2 3">
    <name type="scientific">Zasmidium cellare</name>
    <name type="common">Wine cellar mold</name>
    <name type="synonym">Racodium cellare</name>
    <dbReference type="NCBI Taxonomy" id="395010"/>
    <lineage>
        <taxon>Eukaryota</taxon>
        <taxon>Fungi</taxon>
        <taxon>Dikarya</taxon>
        <taxon>Ascomycota</taxon>
        <taxon>Pezizomycotina</taxon>
        <taxon>Dothideomycetes</taxon>
        <taxon>Dothideomycetidae</taxon>
        <taxon>Mycosphaerellales</taxon>
        <taxon>Mycosphaerellaceae</taxon>
        <taxon>Zasmidium</taxon>
    </lineage>
</organism>
<feature type="compositionally biased region" description="Low complexity" evidence="1">
    <location>
        <begin position="64"/>
        <end position="88"/>
    </location>
</feature>
<feature type="compositionally biased region" description="Basic and acidic residues" evidence="1">
    <location>
        <begin position="160"/>
        <end position="169"/>
    </location>
</feature>
<feature type="region of interest" description="Disordered" evidence="1">
    <location>
        <begin position="252"/>
        <end position="272"/>
    </location>
</feature>
<gene>
    <name evidence="2" type="ORF">PRZ48_006749</name>
</gene>
<evidence type="ECO:0000313" key="3">
    <source>
        <dbReference type="Proteomes" id="UP001305779"/>
    </source>
</evidence>